<organism evidence="2">
    <name type="scientific">Cupriavidus taiwanensis</name>
    <dbReference type="NCBI Taxonomy" id="164546"/>
    <lineage>
        <taxon>Bacteria</taxon>
        <taxon>Pseudomonadati</taxon>
        <taxon>Pseudomonadota</taxon>
        <taxon>Betaproteobacteria</taxon>
        <taxon>Burkholderiales</taxon>
        <taxon>Burkholderiaceae</taxon>
        <taxon>Cupriavidus</taxon>
    </lineage>
</organism>
<accession>A0A375CLA7</accession>
<dbReference type="AlphaFoldDB" id="A0A375CLA7"/>
<protein>
    <submittedName>
        <fullName evidence="2">Uncharacterized protein</fullName>
    </submittedName>
</protein>
<name>A0A375CLA7_9BURK</name>
<feature type="compositionally biased region" description="Basic and acidic residues" evidence="1">
    <location>
        <begin position="1"/>
        <end position="18"/>
    </location>
</feature>
<reference evidence="2" key="1">
    <citation type="submission" date="2018-01" db="EMBL/GenBank/DDBJ databases">
        <authorList>
            <person name="Clerissi C."/>
        </authorList>
    </citation>
    <scope>NUCLEOTIDE SEQUENCE</scope>
    <source>
        <strain evidence="2">Cupriavidus taiwanensis LMG 19430</strain>
    </source>
</reference>
<feature type="region of interest" description="Disordered" evidence="1">
    <location>
        <begin position="1"/>
        <end position="64"/>
    </location>
</feature>
<evidence type="ECO:0000256" key="1">
    <source>
        <dbReference type="SAM" id="MobiDB-lite"/>
    </source>
</evidence>
<dbReference type="Proteomes" id="UP000257016">
    <property type="component" value="Unassembled WGS sequence"/>
</dbReference>
<feature type="compositionally biased region" description="Gly residues" evidence="1">
    <location>
        <begin position="22"/>
        <end position="33"/>
    </location>
</feature>
<gene>
    <name evidence="2" type="ORF">CBM2586_B40144</name>
</gene>
<evidence type="ECO:0000313" key="2">
    <source>
        <dbReference type="EMBL" id="SOY75151.1"/>
    </source>
</evidence>
<proteinExistence type="predicted"/>
<comment type="caution">
    <text evidence="2">The sequence shown here is derived from an EMBL/GenBank/DDBJ whole genome shotgun (WGS) entry which is preliminary data.</text>
</comment>
<dbReference type="EMBL" id="OFSN01000022">
    <property type="protein sequence ID" value="SOY75151.1"/>
    <property type="molecule type" value="Genomic_DNA"/>
</dbReference>
<feature type="compositionally biased region" description="Polar residues" evidence="1">
    <location>
        <begin position="44"/>
        <end position="64"/>
    </location>
</feature>
<sequence length="64" mass="6672">MGSKRRSEGRDTMQDARRTGRAGCGARGAGEGWAGAAAPPAGQWTKSQIRTRTKAGTPSSQARI</sequence>